<organism evidence="2 3">
    <name type="scientific">Esox lucius</name>
    <name type="common">Northern pike</name>
    <dbReference type="NCBI Taxonomy" id="8010"/>
    <lineage>
        <taxon>Eukaryota</taxon>
        <taxon>Metazoa</taxon>
        <taxon>Chordata</taxon>
        <taxon>Craniata</taxon>
        <taxon>Vertebrata</taxon>
        <taxon>Euteleostomi</taxon>
        <taxon>Actinopterygii</taxon>
        <taxon>Neopterygii</taxon>
        <taxon>Teleostei</taxon>
        <taxon>Protacanthopterygii</taxon>
        <taxon>Esociformes</taxon>
        <taxon>Esocidae</taxon>
        <taxon>Esox</taxon>
    </lineage>
</organism>
<evidence type="ECO:0000256" key="1">
    <source>
        <dbReference type="SAM" id="MobiDB-lite"/>
    </source>
</evidence>
<reference evidence="2" key="3">
    <citation type="submission" date="2025-09" db="UniProtKB">
        <authorList>
            <consortium name="Ensembl"/>
        </authorList>
    </citation>
    <scope>IDENTIFICATION</scope>
</reference>
<name>A0AAY5L3A8_ESOLU</name>
<evidence type="ECO:0000313" key="2">
    <source>
        <dbReference type="Ensembl" id="ENSELUP00000095594.1"/>
    </source>
</evidence>
<accession>A0AAY5L3A8</accession>
<evidence type="ECO:0000313" key="3">
    <source>
        <dbReference type="Proteomes" id="UP000265140"/>
    </source>
</evidence>
<dbReference type="GeneTree" id="ENSGT00990000204393"/>
<dbReference type="Ensembl" id="ENSELUT00000093312.1">
    <property type="protein sequence ID" value="ENSELUP00000095594.1"/>
    <property type="gene ID" value="ENSELUG00000044871.1"/>
</dbReference>
<feature type="region of interest" description="Disordered" evidence="1">
    <location>
        <begin position="20"/>
        <end position="57"/>
    </location>
</feature>
<reference evidence="2 3" key="1">
    <citation type="submission" date="2020-02" db="EMBL/GenBank/DDBJ databases">
        <title>Esox lucius (northern pike) genome, fEsoLuc1, primary haplotype.</title>
        <authorList>
            <person name="Myers G."/>
            <person name="Karagic N."/>
            <person name="Meyer A."/>
            <person name="Pippel M."/>
            <person name="Reichard M."/>
            <person name="Winkler S."/>
            <person name="Tracey A."/>
            <person name="Sims Y."/>
            <person name="Howe K."/>
            <person name="Rhie A."/>
            <person name="Formenti G."/>
            <person name="Durbin R."/>
            <person name="Fedrigo O."/>
            <person name="Jarvis E.D."/>
        </authorList>
    </citation>
    <scope>NUCLEOTIDE SEQUENCE [LARGE SCALE GENOMIC DNA]</scope>
</reference>
<keyword evidence="3" id="KW-1185">Reference proteome</keyword>
<dbReference type="AlphaFoldDB" id="A0AAY5L3A8"/>
<dbReference type="Proteomes" id="UP000265140">
    <property type="component" value="Chromosome 18"/>
</dbReference>
<sequence length="109" mass="11506">VGEGQVAGCHRGLGHIIHLAEHQDGQAQQEPQHPNTQADALSPGGPSQPALTHRSDQRQIAVDANLHQEEDATIVVHGDGHVDQLAHELAEHPVVVVSYGRGPEGQAGH</sequence>
<proteinExistence type="predicted"/>
<feature type="compositionally biased region" description="Polar residues" evidence="1">
    <location>
        <begin position="25"/>
        <end position="39"/>
    </location>
</feature>
<reference evidence="2" key="2">
    <citation type="submission" date="2025-08" db="UniProtKB">
        <authorList>
            <consortium name="Ensembl"/>
        </authorList>
    </citation>
    <scope>IDENTIFICATION</scope>
</reference>
<protein>
    <submittedName>
        <fullName evidence="2">Uncharacterized protein</fullName>
    </submittedName>
</protein>